<proteinExistence type="predicted"/>
<evidence type="ECO:0000256" key="1">
    <source>
        <dbReference type="ARBA" id="ARBA00023125"/>
    </source>
</evidence>
<dbReference type="Pfam" id="PF00440">
    <property type="entry name" value="TetR_N"/>
    <property type="match status" value="1"/>
</dbReference>
<dbReference type="Pfam" id="PF17920">
    <property type="entry name" value="TetR_C_16"/>
    <property type="match status" value="1"/>
</dbReference>
<dbReference type="InterPro" id="IPR001647">
    <property type="entry name" value="HTH_TetR"/>
</dbReference>
<keyword evidence="5" id="KW-1185">Reference proteome</keyword>
<dbReference type="SUPFAM" id="SSF46689">
    <property type="entry name" value="Homeodomain-like"/>
    <property type="match status" value="1"/>
</dbReference>
<dbReference type="EMBL" id="VFPH01000002">
    <property type="protein sequence ID" value="TQM36473.1"/>
    <property type="molecule type" value="Genomic_DNA"/>
</dbReference>
<dbReference type="Gene3D" id="1.10.357.10">
    <property type="entry name" value="Tetracycline Repressor, domain 2"/>
    <property type="match status" value="1"/>
</dbReference>
<dbReference type="PANTHER" id="PTHR30055:SF235">
    <property type="entry name" value="TRANSCRIPTIONAL REGULATORY PROTEIN"/>
    <property type="match status" value="1"/>
</dbReference>
<reference evidence="4 5" key="1">
    <citation type="submission" date="2019-06" db="EMBL/GenBank/DDBJ databases">
        <title>Sequencing the genomes of 1000 actinobacteria strains.</title>
        <authorList>
            <person name="Klenk H.-P."/>
        </authorList>
    </citation>
    <scope>NUCLEOTIDE SEQUENCE [LARGE SCALE GENOMIC DNA]</scope>
    <source>
        <strain evidence="4 5">DSM 45511</strain>
    </source>
</reference>
<gene>
    <name evidence="4" type="ORF">FB388_3652</name>
</gene>
<keyword evidence="1 2" id="KW-0238">DNA-binding</keyword>
<feature type="domain" description="HTH tetR-type" evidence="3">
    <location>
        <begin position="15"/>
        <end position="75"/>
    </location>
</feature>
<feature type="DNA-binding region" description="H-T-H motif" evidence="2">
    <location>
        <begin position="38"/>
        <end position="57"/>
    </location>
</feature>
<dbReference type="RefSeq" id="WP_281290429.1">
    <property type="nucleotide sequence ID" value="NZ_VFPH01000002.1"/>
</dbReference>
<organism evidence="4 5">
    <name type="scientific">Pseudonocardia cypriaca</name>
    <dbReference type="NCBI Taxonomy" id="882449"/>
    <lineage>
        <taxon>Bacteria</taxon>
        <taxon>Bacillati</taxon>
        <taxon>Actinomycetota</taxon>
        <taxon>Actinomycetes</taxon>
        <taxon>Pseudonocardiales</taxon>
        <taxon>Pseudonocardiaceae</taxon>
        <taxon>Pseudonocardia</taxon>
    </lineage>
</organism>
<name>A0A543FRL3_9PSEU</name>
<accession>A0A543FRL3</accession>
<evidence type="ECO:0000259" key="3">
    <source>
        <dbReference type="PROSITE" id="PS50977"/>
    </source>
</evidence>
<dbReference type="InterPro" id="IPR036271">
    <property type="entry name" value="Tet_transcr_reg_TetR-rel_C_sf"/>
</dbReference>
<comment type="caution">
    <text evidence="4">The sequence shown here is derived from an EMBL/GenBank/DDBJ whole genome shotgun (WGS) entry which is preliminary data.</text>
</comment>
<evidence type="ECO:0000256" key="2">
    <source>
        <dbReference type="PROSITE-ProRule" id="PRU00335"/>
    </source>
</evidence>
<protein>
    <submittedName>
        <fullName evidence="4">TetR family transcriptional regulator</fullName>
    </submittedName>
</protein>
<evidence type="ECO:0000313" key="5">
    <source>
        <dbReference type="Proteomes" id="UP000319818"/>
    </source>
</evidence>
<dbReference type="Proteomes" id="UP000319818">
    <property type="component" value="Unassembled WGS sequence"/>
</dbReference>
<dbReference type="PROSITE" id="PS50977">
    <property type="entry name" value="HTH_TETR_2"/>
    <property type="match status" value="1"/>
</dbReference>
<dbReference type="PRINTS" id="PR00455">
    <property type="entry name" value="HTHTETR"/>
</dbReference>
<dbReference type="AlphaFoldDB" id="A0A543FRL3"/>
<sequence>MMGSHERPARRRDAAATREAILRAALVAFTRHGYDGVGVREIANAAGVTAMLVNRYFGSKERLFAEVVEVAFAQRTLIADDVASLSRFAAGALVAAEPRSVDGFLLMLRSVANPRAAEILRAAIDAHFQRPLQALLPGAQAPERAALFLSVLAGVRLMQQVLDNPALATTDASALEGRLESLFRQLVDPPG</sequence>
<dbReference type="GO" id="GO:0000976">
    <property type="term" value="F:transcription cis-regulatory region binding"/>
    <property type="evidence" value="ECO:0007669"/>
    <property type="project" value="TreeGrafter"/>
</dbReference>
<evidence type="ECO:0000313" key="4">
    <source>
        <dbReference type="EMBL" id="TQM36473.1"/>
    </source>
</evidence>
<dbReference type="GO" id="GO:0003700">
    <property type="term" value="F:DNA-binding transcription factor activity"/>
    <property type="evidence" value="ECO:0007669"/>
    <property type="project" value="TreeGrafter"/>
</dbReference>
<dbReference type="InterPro" id="IPR041678">
    <property type="entry name" value="TetR_C_16"/>
</dbReference>
<dbReference type="InterPro" id="IPR050109">
    <property type="entry name" value="HTH-type_TetR-like_transc_reg"/>
</dbReference>
<dbReference type="SUPFAM" id="SSF48498">
    <property type="entry name" value="Tetracyclin repressor-like, C-terminal domain"/>
    <property type="match status" value="1"/>
</dbReference>
<dbReference type="PANTHER" id="PTHR30055">
    <property type="entry name" value="HTH-TYPE TRANSCRIPTIONAL REGULATOR RUTR"/>
    <property type="match status" value="1"/>
</dbReference>
<dbReference type="InterPro" id="IPR009057">
    <property type="entry name" value="Homeodomain-like_sf"/>
</dbReference>